<feature type="region of interest" description="Disordered" evidence="1">
    <location>
        <begin position="513"/>
        <end position="586"/>
    </location>
</feature>
<proteinExistence type="predicted"/>
<feature type="region of interest" description="Disordered" evidence="1">
    <location>
        <begin position="248"/>
        <end position="325"/>
    </location>
</feature>
<dbReference type="PANTHER" id="PTHR21560:SF0">
    <property type="entry name" value="KINASE NON-CATALYTIC C-LOBE DOMAIN-CONTAINING PROTEIN 1"/>
    <property type="match status" value="1"/>
</dbReference>
<dbReference type="Proteomes" id="UP000271974">
    <property type="component" value="Unassembled WGS sequence"/>
</dbReference>
<dbReference type="GO" id="GO:0043025">
    <property type="term" value="C:neuronal cell body"/>
    <property type="evidence" value="ECO:0007669"/>
    <property type="project" value="TreeGrafter"/>
</dbReference>
<dbReference type="GO" id="GO:0007264">
    <property type="term" value="P:small GTPase-mediated signal transduction"/>
    <property type="evidence" value="ECO:0007669"/>
    <property type="project" value="InterPro"/>
</dbReference>
<evidence type="ECO:0000256" key="1">
    <source>
        <dbReference type="SAM" id="MobiDB-lite"/>
    </source>
</evidence>
<dbReference type="PANTHER" id="PTHR21560">
    <property type="entry name" value="VERY KIND PROTEIN"/>
    <property type="match status" value="1"/>
</dbReference>
<name>A0A433UDV5_ELYCH</name>
<accession>A0A433UDV5</accession>
<feature type="compositionally biased region" description="Polar residues" evidence="1">
    <location>
        <begin position="248"/>
        <end position="264"/>
    </location>
</feature>
<feature type="compositionally biased region" description="Polar residues" evidence="1">
    <location>
        <begin position="702"/>
        <end position="714"/>
    </location>
</feature>
<feature type="compositionally biased region" description="Polar residues" evidence="1">
    <location>
        <begin position="640"/>
        <end position="660"/>
    </location>
</feature>
<feature type="region of interest" description="Disordered" evidence="1">
    <location>
        <begin position="620"/>
        <end position="890"/>
    </location>
</feature>
<keyword evidence="3" id="KW-1185">Reference proteome</keyword>
<feature type="compositionally biased region" description="Polar residues" evidence="1">
    <location>
        <begin position="726"/>
        <end position="736"/>
    </location>
</feature>
<feature type="compositionally biased region" description="Polar residues" evidence="1">
    <location>
        <begin position="293"/>
        <end position="303"/>
    </location>
</feature>
<feature type="compositionally biased region" description="Low complexity" evidence="1">
    <location>
        <begin position="935"/>
        <end position="962"/>
    </location>
</feature>
<dbReference type="GO" id="GO:0048814">
    <property type="term" value="P:regulation of dendrite morphogenesis"/>
    <property type="evidence" value="ECO:0007669"/>
    <property type="project" value="TreeGrafter"/>
</dbReference>
<feature type="compositionally biased region" description="Polar residues" evidence="1">
    <location>
        <begin position="191"/>
        <end position="219"/>
    </location>
</feature>
<evidence type="ECO:0000313" key="3">
    <source>
        <dbReference type="Proteomes" id="UP000271974"/>
    </source>
</evidence>
<comment type="caution">
    <text evidence="2">The sequence shown here is derived from an EMBL/GenBank/DDBJ whole genome shotgun (WGS) entry which is preliminary data.</text>
</comment>
<dbReference type="GO" id="GO:0030425">
    <property type="term" value="C:dendrite"/>
    <property type="evidence" value="ECO:0007669"/>
    <property type="project" value="TreeGrafter"/>
</dbReference>
<feature type="region of interest" description="Disordered" evidence="1">
    <location>
        <begin position="191"/>
        <end position="220"/>
    </location>
</feature>
<gene>
    <name evidence="2" type="ORF">EGW08_000344</name>
</gene>
<dbReference type="InterPro" id="IPR029899">
    <property type="entry name" value="KNDC1"/>
</dbReference>
<dbReference type="EMBL" id="RQTK01000004">
    <property type="protein sequence ID" value="RUS91942.1"/>
    <property type="molecule type" value="Genomic_DNA"/>
</dbReference>
<feature type="compositionally biased region" description="Low complexity" evidence="1">
    <location>
        <begin position="686"/>
        <end position="695"/>
    </location>
</feature>
<feature type="region of interest" description="Disordered" evidence="1">
    <location>
        <begin position="427"/>
        <end position="498"/>
    </location>
</feature>
<feature type="region of interest" description="Disordered" evidence="1">
    <location>
        <begin position="989"/>
        <end position="1017"/>
    </location>
</feature>
<reference evidence="2 3" key="1">
    <citation type="submission" date="2019-01" db="EMBL/GenBank/DDBJ databases">
        <title>A draft genome assembly of the solar-powered sea slug Elysia chlorotica.</title>
        <authorList>
            <person name="Cai H."/>
            <person name="Li Q."/>
            <person name="Fang X."/>
            <person name="Li J."/>
            <person name="Curtis N.E."/>
            <person name="Altenburger A."/>
            <person name="Shibata T."/>
            <person name="Feng M."/>
            <person name="Maeda T."/>
            <person name="Schwartz J.A."/>
            <person name="Shigenobu S."/>
            <person name="Lundholm N."/>
            <person name="Nishiyama T."/>
            <person name="Yang H."/>
            <person name="Hasebe M."/>
            <person name="Li S."/>
            <person name="Pierce S.K."/>
            <person name="Wang J."/>
        </authorList>
    </citation>
    <scope>NUCLEOTIDE SEQUENCE [LARGE SCALE GENOMIC DNA]</scope>
    <source>
        <strain evidence="2">EC2010</strain>
        <tissue evidence="2">Whole organism of an adult</tissue>
    </source>
</reference>
<organism evidence="2 3">
    <name type="scientific">Elysia chlorotica</name>
    <name type="common">Eastern emerald elysia</name>
    <name type="synonym">Sea slug</name>
    <dbReference type="NCBI Taxonomy" id="188477"/>
    <lineage>
        <taxon>Eukaryota</taxon>
        <taxon>Metazoa</taxon>
        <taxon>Spiralia</taxon>
        <taxon>Lophotrochozoa</taxon>
        <taxon>Mollusca</taxon>
        <taxon>Gastropoda</taxon>
        <taxon>Heterobranchia</taxon>
        <taxon>Euthyneura</taxon>
        <taxon>Panpulmonata</taxon>
        <taxon>Sacoglossa</taxon>
        <taxon>Placobranchoidea</taxon>
        <taxon>Plakobranchidae</taxon>
        <taxon>Elysia</taxon>
    </lineage>
</organism>
<feature type="compositionally biased region" description="Polar residues" evidence="1">
    <location>
        <begin position="831"/>
        <end position="885"/>
    </location>
</feature>
<dbReference type="GO" id="GO:0005085">
    <property type="term" value="F:guanyl-nucleotide exchange factor activity"/>
    <property type="evidence" value="ECO:0007669"/>
    <property type="project" value="InterPro"/>
</dbReference>
<feature type="compositionally biased region" description="Basic and acidic residues" evidence="1">
    <location>
        <begin position="265"/>
        <end position="291"/>
    </location>
</feature>
<evidence type="ECO:0000313" key="2">
    <source>
        <dbReference type="EMBL" id="RUS91942.1"/>
    </source>
</evidence>
<dbReference type="GO" id="GO:0032045">
    <property type="term" value="C:guanyl-nucleotide exchange factor complex"/>
    <property type="evidence" value="ECO:0007669"/>
    <property type="project" value="TreeGrafter"/>
</dbReference>
<feature type="compositionally biased region" description="Polar residues" evidence="1">
    <location>
        <begin position="755"/>
        <end position="788"/>
    </location>
</feature>
<feature type="region of interest" description="Disordered" evidence="1">
    <location>
        <begin position="919"/>
        <end position="970"/>
    </location>
</feature>
<sequence length="1173" mass="128075">MTQLQAQGNLQNTDALASAIAHYLKSHLSSGIAPTSNDLPQTHVQNNQNSTFNHPSFLGSQSQHMLAPQSMGFSSFPNNASTIPSSATSITMSTYSSSASSPMYSFNPNLTASYSPGTLPTQQNTSQSSGHFTTTSMAQVMGHYPAPYPGLGQMPVQFTLVQDPATGLMQMVPCVMPLSSQSQPYTTQLVPELSTQHTSTGYSSNQQESQTVSTSNANPLNKEVGKITLPVNAQNAISPQAQINPVDASHSTHITPAPLQSTPGDNKERTNSSSSKVDDHSGSTAPRHLDPVSKSTLAPNNAGNGVDSQSSSPSPSKDSGICVSQQAQAATYSKDPLMERLLSSHDSHRQRTLSHVLRIIREEFADDGVFDSGVEDLAIAEYILSLTSLTWDTFRCAITEKFFHLVWTYDLLAVLYEAIGGSPSPQFRNFPQTPPLLQGGKANVDSKYLPQSNSKPPSSNTRDLQTNQQTPSPRTNFLQPESSQRPTASDGSGMATRASPYIPAAGYKLPPRGVGNYLQHQRPRSEVGRLRGVWSETSDSTDTEARDKKRRFKKRGDLDKNKSSSLHNISVGMNGFDQQDDIRHGNSNTLEKPMITSHAYEDPRIDSLVTHNDLHRAQPIQAHPYSNNECPGSTPGAENHLQSFQSHGVKSHHFSSSATHTPVLRASDYNSHIRRTNDLKEANIGSQSSSKSGTSFEHFQGHKSQTSPRETQGGVSPRVPNILPSKPSNPRSNQYPASHLLPSRDYAGSSSSSSPNDQQPGRLQHQPISQDFSVHSTRSNKVFSSPHSANDEDSDLDRSAEMRRLAAQKPELFHDTRSSKGLFAQEKSSSKHTSGLQSSHSTNVGSSNGTSALNSTLGGQKSNYEHSNFPQAPSTSNFPNASNRYSVPDHAAGNRLGNALAGPSKNNYFTNSMSAIPSYEPSTAASKTRNDHLSLHNNSNLNYGNNSVSRNNGTNHFNNHNNPGSTPQYGRSLSAVYTRRHQPLETGVMVTDDTSDPFGESQQHGKGHHRRGSDGSVHLPEINSALLPYNNKGQIVYHSAMIQLSLTSEVDEFIHSIDEENKRAIDLRLTSVKQEITVQLRQRKKTQRFYRKLNEQNTDGKTSKGDQAISDQMLKDMTEMTRKISFLQLCQTHLQMLLAELYGLDSCFLYSLAAAEPGQPLVLQPIVENQYLQ</sequence>
<feature type="non-terminal residue" evidence="2">
    <location>
        <position position="1173"/>
    </location>
</feature>
<feature type="compositionally biased region" description="Polar residues" evidence="1">
    <location>
        <begin position="449"/>
        <end position="490"/>
    </location>
</feature>
<protein>
    <submittedName>
        <fullName evidence="2">Uncharacterized protein</fullName>
    </submittedName>
</protein>
<feature type="compositionally biased region" description="Low complexity" evidence="1">
    <location>
        <begin position="307"/>
        <end position="319"/>
    </location>
</feature>
<dbReference type="OrthoDB" id="5980459at2759"/>
<dbReference type="AlphaFoldDB" id="A0A433UDV5"/>